<name>H6RHY0_9BACT</name>
<dbReference type="Pfam" id="PF00932">
    <property type="entry name" value="LTD"/>
    <property type="match status" value="1"/>
</dbReference>
<dbReference type="PROSITE" id="PS51841">
    <property type="entry name" value="LTD"/>
    <property type="match status" value="1"/>
</dbReference>
<protein>
    <recommendedName>
        <fullName evidence="1">LTD domain-containing protein</fullName>
    </recommendedName>
</protein>
<dbReference type="AlphaFoldDB" id="H6RHY0"/>
<gene>
    <name evidence="2" type="ORF">VIS_S3DLC50007</name>
</gene>
<dbReference type="Pfam" id="PF18962">
    <property type="entry name" value="Por_Secre_tail"/>
    <property type="match status" value="1"/>
</dbReference>
<feature type="domain" description="LTD" evidence="1">
    <location>
        <begin position="16"/>
        <end position="142"/>
    </location>
</feature>
<organism evidence="2">
    <name type="scientific">uncultured Flavobacteriia bacterium</name>
    <dbReference type="NCBI Taxonomy" id="212695"/>
    <lineage>
        <taxon>Bacteria</taxon>
        <taxon>Pseudomonadati</taxon>
        <taxon>Bacteroidota</taxon>
        <taxon>Flavobacteriia</taxon>
        <taxon>environmental samples</taxon>
    </lineage>
</organism>
<reference evidence="2" key="1">
    <citation type="journal article" date="2012" name="Environ. Microbiol.">
        <title>Genomic content of uncultured Bacteroidetes from contrasting oceanic provinces in the North Atlantic Ocean.</title>
        <authorList>
            <person name="Gomez-Pereira P.R."/>
            <person name="Schuler M."/>
            <person name="Fuchs B.M."/>
            <person name="Bennke C."/>
            <person name="Teeling H."/>
            <person name="Waldmann J."/>
            <person name="Richter M."/>
            <person name="Barbe V."/>
            <person name="Bataille E."/>
            <person name="Glockner F.O."/>
            <person name="Amann R."/>
        </authorList>
    </citation>
    <scope>NUCLEOTIDE SEQUENCE</scope>
</reference>
<evidence type="ECO:0000259" key="1">
    <source>
        <dbReference type="PROSITE" id="PS51841"/>
    </source>
</evidence>
<dbReference type="Gene3D" id="2.60.40.1260">
    <property type="entry name" value="Lamin Tail domain"/>
    <property type="match status" value="1"/>
</dbReference>
<dbReference type="EMBL" id="FO117614">
    <property type="protein sequence ID" value="CCG00641.1"/>
    <property type="molecule type" value="Genomic_DNA"/>
</dbReference>
<proteinExistence type="predicted"/>
<dbReference type="InterPro" id="IPR001322">
    <property type="entry name" value="Lamin_tail_dom"/>
</dbReference>
<dbReference type="InterPro" id="IPR036415">
    <property type="entry name" value="Lamin_tail_dom_sf"/>
</dbReference>
<accession>H6RHY0</accession>
<evidence type="ECO:0000313" key="2">
    <source>
        <dbReference type="EMBL" id="CCG00641.1"/>
    </source>
</evidence>
<dbReference type="InterPro" id="IPR026444">
    <property type="entry name" value="Secre_tail"/>
</dbReference>
<reference evidence="2" key="2">
    <citation type="submission" date="2012-02" db="EMBL/GenBank/DDBJ databases">
        <authorList>
            <person name="Genoscope - CEA"/>
        </authorList>
    </citation>
    <scope>NUCLEOTIDE SEQUENCE</scope>
</reference>
<sequence length="549" mass="57902">MKKIYFLFIFSSFIGFSQTQGDLVITEIMNNPSPVSDTTGEWFEVYNITDTAIDINGWTLKDDGTNTHVIDSSNGTTLVPAGGYLVLGRSADSAVNGGLTVNYSYGEGGHTLGNASDEVVLLTANDIEISRVNYDGGTTYPDLNGESMQLDSSSINETDNDLGSNWCASTSTYGDGTGSLGTPGAANDTCAPVCEASLNSHTAECDEITTGTDTYTVTLGFSDTGTTTFVVTSSSGTVSGDDPSTNVIGNVIVSGIPEGIDVTITIDDTATGGICSLTRSITSPVCEATGNIELELQGIMDFTVPTAGNDGKAIHVVATADIEDLSVYGVGVAGNGGGTDGQEYTFDAISVNAGDHILVARTLTAIENYFTSAGYNLFDHILLASTQINMNGNDAIELFKFGVVVETFGEVNVDGTGQSWEYMDSWAYKTTLGATWPNGWSYGGINCTDDTTTTFESTCVYPFLESLSADTNYLNLIDFSPNPVTNGFLSIKSQITGVKSITIFDINGREVLSTQLESDLLNVTSINSGFYIVKIEVDGACSTKKLIIK</sequence>
<dbReference type="SUPFAM" id="SSF74853">
    <property type="entry name" value="Lamin A/C globular tail domain"/>
    <property type="match status" value="1"/>
</dbReference>
<dbReference type="NCBIfam" id="TIGR04183">
    <property type="entry name" value="Por_Secre_tail"/>
    <property type="match status" value="1"/>
</dbReference>